<feature type="region of interest" description="Disordered" evidence="1">
    <location>
        <begin position="116"/>
        <end position="137"/>
    </location>
</feature>
<reference evidence="2" key="1">
    <citation type="submission" date="2020-12" db="EMBL/GenBank/DDBJ databases">
        <title>Geomonas sp. Red875, isolated from river sediment.</title>
        <authorList>
            <person name="Xu Z."/>
            <person name="Zhang Z."/>
            <person name="Masuda Y."/>
            <person name="Itoh H."/>
            <person name="Senoo K."/>
        </authorList>
    </citation>
    <scope>NUCLEOTIDE SEQUENCE</scope>
    <source>
        <strain evidence="2">Red875</strain>
    </source>
</reference>
<protein>
    <submittedName>
        <fullName evidence="2">Four helix bundle protein</fullName>
    </submittedName>
</protein>
<evidence type="ECO:0000256" key="1">
    <source>
        <dbReference type="SAM" id="MobiDB-lite"/>
    </source>
</evidence>
<sequence length="137" mass="15395">MQKSLVKEKSYAFALNVIEFCRLLTEQREFVLSKQLLRAGTSIGANIEEALAGQSRADFIAKMSIASKEARESNYWLRLFRDSKLSTLRQLQPLLNESDALINMLTAIVKTATTKQVTKVSGNEKTTQNAKPKTQNK</sequence>
<dbReference type="RefSeq" id="WP_199382024.1">
    <property type="nucleotide sequence ID" value="NZ_JAEMHM010000001.1"/>
</dbReference>
<dbReference type="SUPFAM" id="SSF158446">
    <property type="entry name" value="IVS-encoded protein-like"/>
    <property type="match status" value="1"/>
</dbReference>
<dbReference type="InterPro" id="IPR012657">
    <property type="entry name" value="23S_rRNA-intervening_sequence"/>
</dbReference>
<gene>
    <name evidence="2" type="ORF">JFN93_00520</name>
</gene>
<dbReference type="EMBL" id="JAEMHM010000001">
    <property type="protein sequence ID" value="MBJ6723177.1"/>
    <property type="molecule type" value="Genomic_DNA"/>
</dbReference>
<dbReference type="Pfam" id="PF05635">
    <property type="entry name" value="23S_rRNA_IVP"/>
    <property type="match status" value="1"/>
</dbReference>
<accession>A0A8J7M039</accession>
<proteinExistence type="predicted"/>
<dbReference type="NCBIfam" id="TIGR02436">
    <property type="entry name" value="four helix bundle protein"/>
    <property type="match status" value="1"/>
</dbReference>
<keyword evidence="3" id="KW-1185">Reference proteome</keyword>
<name>A0A8J7M039_9BACT</name>
<dbReference type="AlphaFoldDB" id="A0A8J7M039"/>
<dbReference type="PANTHER" id="PTHR38471">
    <property type="entry name" value="FOUR HELIX BUNDLE PROTEIN"/>
    <property type="match status" value="1"/>
</dbReference>
<dbReference type="PIRSF" id="PIRSF035652">
    <property type="entry name" value="CHP02436"/>
    <property type="match status" value="1"/>
</dbReference>
<evidence type="ECO:0000313" key="2">
    <source>
        <dbReference type="EMBL" id="MBJ6723177.1"/>
    </source>
</evidence>
<dbReference type="Gene3D" id="1.20.1440.60">
    <property type="entry name" value="23S rRNA-intervening sequence"/>
    <property type="match status" value="1"/>
</dbReference>
<dbReference type="Proteomes" id="UP000636888">
    <property type="component" value="Unassembled WGS sequence"/>
</dbReference>
<feature type="compositionally biased region" description="Polar residues" evidence="1">
    <location>
        <begin position="121"/>
        <end position="137"/>
    </location>
</feature>
<comment type="caution">
    <text evidence="2">The sequence shown here is derived from an EMBL/GenBank/DDBJ whole genome shotgun (WGS) entry which is preliminary data.</text>
</comment>
<organism evidence="2 3">
    <name type="scientific">Geomesophilobacter sediminis</name>
    <dbReference type="NCBI Taxonomy" id="2798584"/>
    <lineage>
        <taxon>Bacteria</taxon>
        <taxon>Pseudomonadati</taxon>
        <taxon>Thermodesulfobacteriota</taxon>
        <taxon>Desulfuromonadia</taxon>
        <taxon>Geobacterales</taxon>
        <taxon>Geobacteraceae</taxon>
        <taxon>Geomesophilobacter</taxon>
    </lineage>
</organism>
<dbReference type="InterPro" id="IPR036583">
    <property type="entry name" value="23S_rRNA_IVS_sf"/>
</dbReference>
<dbReference type="PANTHER" id="PTHR38471:SF2">
    <property type="entry name" value="FOUR HELIX BUNDLE PROTEIN"/>
    <property type="match status" value="1"/>
</dbReference>
<evidence type="ECO:0000313" key="3">
    <source>
        <dbReference type="Proteomes" id="UP000636888"/>
    </source>
</evidence>